<comment type="caution">
    <text evidence="2">The sequence shown here is derived from an EMBL/GenBank/DDBJ whole genome shotgun (WGS) entry which is preliminary data.</text>
</comment>
<dbReference type="Gene3D" id="3.40.50.720">
    <property type="entry name" value="NAD(P)-binding Rossmann-like Domain"/>
    <property type="match status" value="1"/>
</dbReference>
<evidence type="ECO:0000313" key="3">
    <source>
        <dbReference type="Proteomes" id="UP001266305"/>
    </source>
</evidence>
<evidence type="ECO:0000259" key="1">
    <source>
        <dbReference type="Pfam" id="PF13460"/>
    </source>
</evidence>
<dbReference type="PANTHER" id="PTHR43355:SF2">
    <property type="entry name" value="FLAVIN REDUCTASE (NADPH)"/>
    <property type="match status" value="1"/>
</dbReference>
<evidence type="ECO:0000313" key="2">
    <source>
        <dbReference type="EMBL" id="KAK2088481.1"/>
    </source>
</evidence>
<accession>A0ABQ9TUL1</accession>
<feature type="domain" description="NAD(P)-binding" evidence="1">
    <location>
        <begin position="9"/>
        <end position="79"/>
    </location>
</feature>
<dbReference type="EMBL" id="JASSZA010000019">
    <property type="protein sequence ID" value="KAK2088481.1"/>
    <property type="molecule type" value="Genomic_DNA"/>
</dbReference>
<dbReference type="InterPro" id="IPR036291">
    <property type="entry name" value="NAD(P)-bd_dom_sf"/>
</dbReference>
<dbReference type="PANTHER" id="PTHR43355">
    <property type="entry name" value="FLAVIN REDUCTASE (NADPH)"/>
    <property type="match status" value="1"/>
</dbReference>
<keyword evidence="3" id="KW-1185">Reference proteome</keyword>
<gene>
    <name evidence="2" type="ORF">P7K49_034388</name>
</gene>
<dbReference type="InterPro" id="IPR016040">
    <property type="entry name" value="NAD(P)-bd_dom"/>
</dbReference>
<dbReference type="Pfam" id="PF13460">
    <property type="entry name" value="NAD_binding_10"/>
    <property type="match status" value="1"/>
</dbReference>
<sequence length="94" mass="10559">MAAYFNVKVPPQLQAVTDDHIRMHKVLQESGLKYVAVMPPHIGDQPLTGAYTVTLDGRGPSRVISKHDLGHFMLHCLTTNEYDGHSTYPSHQYQ</sequence>
<name>A0ABQ9TUL1_SAGOE</name>
<proteinExistence type="predicted"/>
<protein>
    <recommendedName>
        <fullName evidence="1">NAD(P)-binding domain-containing protein</fullName>
    </recommendedName>
</protein>
<reference evidence="2 3" key="1">
    <citation type="submission" date="2023-05" db="EMBL/GenBank/DDBJ databases">
        <title>B98-5 Cell Line De Novo Hybrid Assembly: An Optical Mapping Approach.</title>
        <authorList>
            <person name="Kananen K."/>
            <person name="Auerbach J.A."/>
            <person name="Kautto E."/>
            <person name="Blachly J.S."/>
        </authorList>
    </citation>
    <scope>NUCLEOTIDE SEQUENCE [LARGE SCALE GENOMIC DNA]</scope>
    <source>
        <strain evidence="2">B95-8</strain>
        <tissue evidence="2">Cell line</tissue>
    </source>
</reference>
<dbReference type="Proteomes" id="UP001266305">
    <property type="component" value="Unassembled WGS sequence"/>
</dbReference>
<dbReference type="SUPFAM" id="SSF51735">
    <property type="entry name" value="NAD(P)-binding Rossmann-fold domains"/>
    <property type="match status" value="1"/>
</dbReference>
<organism evidence="2 3">
    <name type="scientific">Saguinus oedipus</name>
    <name type="common">Cotton-top tamarin</name>
    <name type="synonym">Oedipomidas oedipus</name>
    <dbReference type="NCBI Taxonomy" id="9490"/>
    <lineage>
        <taxon>Eukaryota</taxon>
        <taxon>Metazoa</taxon>
        <taxon>Chordata</taxon>
        <taxon>Craniata</taxon>
        <taxon>Vertebrata</taxon>
        <taxon>Euteleostomi</taxon>
        <taxon>Mammalia</taxon>
        <taxon>Eutheria</taxon>
        <taxon>Euarchontoglires</taxon>
        <taxon>Primates</taxon>
        <taxon>Haplorrhini</taxon>
        <taxon>Platyrrhini</taxon>
        <taxon>Cebidae</taxon>
        <taxon>Callitrichinae</taxon>
        <taxon>Saguinus</taxon>
    </lineage>
</organism>
<dbReference type="InterPro" id="IPR051606">
    <property type="entry name" value="Polyketide_Oxido-like"/>
</dbReference>